<dbReference type="PIRSF" id="PIRSF006487">
    <property type="entry name" value="GcvT"/>
    <property type="match status" value="1"/>
</dbReference>
<keyword evidence="1" id="KW-0808">Transferase</keyword>
<feature type="domain" description="GCVT N-terminal" evidence="2">
    <location>
        <begin position="6"/>
        <end position="264"/>
    </location>
</feature>
<dbReference type="InterPro" id="IPR029043">
    <property type="entry name" value="GcvT/YgfZ_C"/>
</dbReference>
<dbReference type="InterPro" id="IPR027266">
    <property type="entry name" value="TrmE/GcvT-like"/>
</dbReference>
<dbReference type="InterPro" id="IPR013977">
    <property type="entry name" value="GcvT_C"/>
</dbReference>
<protein>
    <submittedName>
        <fullName evidence="4">Aminomethyltransferase family protein</fullName>
    </submittedName>
</protein>
<name>A0A8K0XXE2_9ENTR</name>
<keyword evidence="5" id="KW-1185">Reference proteome</keyword>
<dbReference type="EMBL" id="JAEPBH010000017">
    <property type="protein sequence ID" value="MBK4715277.1"/>
    <property type="molecule type" value="Genomic_DNA"/>
</dbReference>
<organism evidence="4 5">
    <name type="scientific">Tenebrionibacter intestinalis</name>
    <dbReference type="NCBI Taxonomy" id="2799638"/>
    <lineage>
        <taxon>Bacteria</taxon>
        <taxon>Pseudomonadati</taxon>
        <taxon>Pseudomonadota</taxon>
        <taxon>Gammaproteobacteria</taxon>
        <taxon>Enterobacterales</taxon>
        <taxon>Enterobacteriaceae</taxon>
        <taxon>Tenebrionibacter/Tenebrionicola group</taxon>
        <taxon>Tenebrionibacter</taxon>
    </lineage>
</organism>
<dbReference type="AlphaFoldDB" id="A0A8K0XXE2"/>
<dbReference type="GO" id="GO:0008483">
    <property type="term" value="F:transaminase activity"/>
    <property type="evidence" value="ECO:0007669"/>
    <property type="project" value="UniProtKB-KW"/>
</dbReference>
<evidence type="ECO:0000313" key="5">
    <source>
        <dbReference type="Proteomes" id="UP000659047"/>
    </source>
</evidence>
<dbReference type="Pfam" id="PF08669">
    <property type="entry name" value="GCV_T_C"/>
    <property type="match status" value="1"/>
</dbReference>
<sequence length="386" mass="42461">MSALNKLHTANNAKMGVYNGKTVPSLLNTPQEEYKAVRETALLVDYSHMSIVSVMGDDAWALVNHLCSADVSIIRDEQGMYSLVLNEDGTVWGDVYVLCTDEGYYILSENLPADEIVARLNAILENADELDIEETPEISVMDDQNWGAVLVEGPYSWEVLSDIYGFDIIGLPYHEYMNTDDGLMAFRCGKHGEFAYLLIGDRDALANVWTQLLECGEKFNLKAGGLSYQDIVRVENPCWEASIYADYSRSPVELQMQWAVQYDKEDFIGKDAVVALSGEGSSRKLVGIVPVAECQGIASDDKVLVDGVEVGTIVKGVYSPARQSFIALALIDSEYAYSDIDGFSVQTQNGPVAAKTNSVPFLYNFSMLVSPTEHSYIDAAKPKSAL</sequence>
<dbReference type="SUPFAM" id="SSF103025">
    <property type="entry name" value="Folate-binding domain"/>
    <property type="match status" value="1"/>
</dbReference>
<dbReference type="PANTHER" id="PTHR43757">
    <property type="entry name" value="AMINOMETHYLTRANSFERASE"/>
    <property type="match status" value="1"/>
</dbReference>
<keyword evidence="1" id="KW-0032">Aminotransferase</keyword>
<accession>A0A8K0XXE2</accession>
<reference evidence="4" key="1">
    <citation type="submission" date="2021-01" db="EMBL/GenBank/DDBJ databases">
        <title>Intestinitalea alba gen. nov., sp. nov., a novel genus of the family Enterobacteriaceae, isolated from the gut of the plastic-eating mealworm Tenebrio molitor L.</title>
        <authorList>
            <person name="Yang Y."/>
        </authorList>
    </citation>
    <scope>NUCLEOTIDE SEQUENCE</scope>
    <source>
        <strain evidence="4">BIT-L3</strain>
    </source>
</reference>
<evidence type="ECO:0000256" key="1">
    <source>
        <dbReference type="ARBA" id="ARBA00022576"/>
    </source>
</evidence>
<dbReference type="RefSeq" id="WP_238713513.1">
    <property type="nucleotide sequence ID" value="NZ_JAEPBH010000017.1"/>
</dbReference>
<feature type="domain" description="Aminomethyltransferase C-terminal" evidence="3">
    <location>
        <begin position="283"/>
        <end position="361"/>
    </location>
</feature>
<evidence type="ECO:0000259" key="3">
    <source>
        <dbReference type="Pfam" id="PF08669"/>
    </source>
</evidence>
<dbReference type="Gene3D" id="3.30.1360.120">
    <property type="entry name" value="Probable tRNA modification gtpase trme, domain 1"/>
    <property type="match status" value="1"/>
</dbReference>
<dbReference type="InterPro" id="IPR028896">
    <property type="entry name" value="GcvT/YgfZ/DmdA"/>
</dbReference>
<proteinExistence type="predicted"/>
<dbReference type="Proteomes" id="UP000659047">
    <property type="component" value="Unassembled WGS sequence"/>
</dbReference>
<dbReference type="SUPFAM" id="SSF101790">
    <property type="entry name" value="Aminomethyltransferase beta-barrel domain"/>
    <property type="match status" value="1"/>
</dbReference>
<comment type="caution">
    <text evidence="4">The sequence shown here is derived from an EMBL/GenBank/DDBJ whole genome shotgun (WGS) entry which is preliminary data.</text>
</comment>
<gene>
    <name evidence="4" type="ORF">JJB97_08030</name>
</gene>
<dbReference type="Pfam" id="PF01571">
    <property type="entry name" value="GCV_T"/>
    <property type="match status" value="1"/>
</dbReference>
<dbReference type="PANTHER" id="PTHR43757:SF2">
    <property type="entry name" value="AMINOMETHYLTRANSFERASE, MITOCHONDRIAL"/>
    <property type="match status" value="1"/>
</dbReference>
<dbReference type="InterPro" id="IPR006222">
    <property type="entry name" value="GCVT_N"/>
</dbReference>
<evidence type="ECO:0000313" key="4">
    <source>
        <dbReference type="EMBL" id="MBK4715277.1"/>
    </source>
</evidence>
<evidence type="ECO:0000259" key="2">
    <source>
        <dbReference type="Pfam" id="PF01571"/>
    </source>
</evidence>